<dbReference type="Gene3D" id="3.40.50.300">
    <property type="entry name" value="P-loop containing nucleotide triphosphate hydrolases"/>
    <property type="match status" value="1"/>
</dbReference>
<dbReference type="AlphaFoldDB" id="A0A7S2SKJ2"/>
<dbReference type="InterPro" id="IPR027417">
    <property type="entry name" value="P-loop_NTPase"/>
</dbReference>
<name>A0A7S2SKJ2_9STRA</name>
<dbReference type="SUPFAM" id="SSF52540">
    <property type="entry name" value="P-loop containing nucleoside triphosphate hydrolases"/>
    <property type="match status" value="1"/>
</dbReference>
<evidence type="ECO:0008006" key="2">
    <source>
        <dbReference type="Google" id="ProtNLM"/>
    </source>
</evidence>
<evidence type="ECO:0000313" key="1">
    <source>
        <dbReference type="EMBL" id="CAD9702772.1"/>
    </source>
</evidence>
<reference evidence="1" key="1">
    <citation type="submission" date="2021-01" db="EMBL/GenBank/DDBJ databases">
        <authorList>
            <person name="Corre E."/>
            <person name="Pelletier E."/>
            <person name="Niang G."/>
            <person name="Scheremetjew M."/>
            <person name="Finn R."/>
            <person name="Kale V."/>
            <person name="Holt S."/>
            <person name="Cochrane G."/>
            <person name="Meng A."/>
            <person name="Brown T."/>
            <person name="Cohen L."/>
        </authorList>
    </citation>
    <scope>NUCLEOTIDE SEQUENCE</scope>
    <source>
        <strain evidence="1">NY070348D</strain>
    </source>
</reference>
<gene>
    <name evidence="1" type="ORF">QSP1433_LOCUS15031</name>
</gene>
<sequence length="329" mass="37013">MGNSICCFNQEDGVEEDVAFLQGRIRPVSVDEIQLVDSGADSTVARPLQAICLGVIGTGRSSFVNTLLNSSTECKVSGGQLRGTRGCRLVSNRASNDLGGDQFFLDYIDCEGLRSDQKVKSVELDDFFHTLVPSIRSFKGGTVSHILFTLDVAERQTAPTMNNLLVLADVFKAFRSNCYLVLTKWDTNGVQKDWNNTLLAWCKKNRRVKTVESLVGEPPRPETMLVEYLEYLDNKVDSAVDAEAGRKMKTLLAFFENRLIWAYNLGTAQHEDREDGELPVFQEQMYLFYRKEALSSLMQNATWKKTNTLPLLRPHADLTVLADEYIMKN</sequence>
<proteinExistence type="predicted"/>
<protein>
    <recommendedName>
        <fullName evidence="2">G domain-containing protein</fullName>
    </recommendedName>
</protein>
<accession>A0A7S2SKJ2</accession>
<dbReference type="EMBL" id="HBHK01023897">
    <property type="protein sequence ID" value="CAD9702772.1"/>
    <property type="molecule type" value="Transcribed_RNA"/>
</dbReference>
<organism evidence="1">
    <name type="scientific">Mucochytrium quahogii</name>
    <dbReference type="NCBI Taxonomy" id="96639"/>
    <lineage>
        <taxon>Eukaryota</taxon>
        <taxon>Sar</taxon>
        <taxon>Stramenopiles</taxon>
        <taxon>Bigyra</taxon>
        <taxon>Labyrinthulomycetes</taxon>
        <taxon>Thraustochytrida</taxon>
        <taxon>Thraustochytriidae</taxon>
        <taxon>Mucochytrium</taxon>
    </lineage>
</organism>